<dbReference type="AlphaFoldDB" id="A0A917QKY6"/>
<protein>
    <submittedName>
        <fullName evidence="2">Uncharacterized protein</fullName>
    </submittedName>
</protein>
<gene>
    <name evidence="2" type="ORF">GCM10011322_48060</name>
</gene>
<keyword evidence="3" id="KW-1185">Reference proteome</keyword>
<dbReference type="Proteomes" id="UP000600449">
    <property type="component" value="Unassembled WGS sequence"/>
</dbReference>
<feature type="region of interest" description="Disordered" evidence="1">
    <location>
        <begin position="1"/>
        <end position="44"/>
    </location>
</feature>
<organism evidence="2 3">
    <name type="scientific">Salinarimonas ramus</name>
    <dbReference type="NCBI Taxonomy" id="690164"/>
    <lineage>
        <taxon>Bacteria</taxon>
        <taxon>Pseudomonadati</taxon>
        <taxon>Pseudomonadota</taxon>
        <taxon>Alphaproteobacteria</taxon>
        <taxon>Hyphomicrobiales</taxon>
        <taxon>Salinarimonadaceae</taxon>
        <taxon>Salinarimonas</taxon>
    </lineage>
</organism>
<accession>A0A917QKY6</accession>
<evidence type="ECO:0000313" key="3">
    <source>
        <dbReference type="Proteomes" id="UP000600449"/>
    </source>
</evidence>
<evidence type="ECO:0000256" key="1">
    <source>
        <dbReference type="SAM" id="MobiDB-lite"/>
    </source>
</evidence>
<proteinExistence type="predicted"/>
<evidence type="ECO:0000313" key="2">
    <source>
        <dbReference type="EMBL" id="GGK55813.1"/>
    </source>
</evidence>
<dbReference type="EMBL" id="BMMF01000031">
    <property type="protein sequence ID" value="GGK55813.1"/>
    <property type="molecule type" value="Genomic_DNA"/>
</dbReference>
<comment type="caution">
    <text evidence="2">The sequence shown here is derived from an EMBL/GenBank/DDBJ whole genome shotgun (WGS) entry which is preliminary data.</text>
</comment>
<name>A0A917QKY6_9HYPH</name>
<reference evidence="2 3" key="1">
    <citation type="journal article" date="2014" name="Int. J. Syst. Evol. Microbiol.">
        <title>Complete genome sequence of Corynebacterium casei LMG S-19264T (=DSM 44701T), isolated from a smear-ripened cheese.</title>
        <authorList>
            <consortium name="US DOE Joint Genome Institute (JGI-PGF)"/>
            <person name="Walter F."/>
            <person name="Albersmeier A."/>
            <person name="Kalinowski J."/>
            <person name="Ruckert C."/>
        </authorList>
    </citation>
    <scope>NUCLEOTIDE SEQUENCE [LARGE SCALE GENOMIC DNA]</scope>
    <source>
        <strain evidence="2 3">CGMCC 1.9161</strain>
    </source>
</reference>
<sequence>MNSPEPAGGDGSEPSYGLIGLAVRPEGPGKQPPRETVPETDTGGLAEHAEALERTMLKELGKLPP</sequence>